<dbReference type="EMBL" id="FNDK01000038">
    <property type="protein sequence ID" value="SDI35858.1"/>
    <property type="molecule type" value="Genomic_DNA"/>
</dbReference>
<evidence type="ECO:0000256" key="1">
    <source>
        <dbReference type="SAM" id="Phobius"/>
    </source>
</evidence>
<dbReference type="Proteomes" id="UP000199163">
    <property type="component" value="Unassembled WGS sequence"/>
</dbReference>
<proteinExistence type="predicted"/>
<dbReference type="RefSeq" id="WP_091276729.1">
    <property type="nucleotide sequence ID" value="NZ_FNDK01000038.1"/>
</dbReference>
<keyword evidence="3" id="KW-1185">Reference proteome</keyword>
<dbReference type="AlphaFoldDB" id="A0A1G8JXH0"/>
<organism evidence="2 3">
    <name type="scientific">Alteribacillus persepolensis</name>
    <dbReference type="NCBI Taxonomy" id="568899"/>
    <lineage>
        <taxon>Bacteria</taxon>
        <taxon>Bacillati</taxon>
        <taxon>Bacillota</taxon>
        <taxon>Bacilli</taxon>
        <taxon>Bacillales</taxon>
        <taxon>Bacillaceae</taxon>
        <taxon>Alteribacillus</taxon>
    </lineage>
</organism>
<dbReference type="OrthoDB" id="2439508at2"/>
<keyword evidence="1" id="KW-0812">Transmembrane</keyword>
<gene>
    <name evidence="2" type="ORF">SAMN05192534_13820</name>
</gene>
<sequence>MGIVVTIILYVFGILILGAVLESAIRKGINTSIIGRFLEERYGIKEDKNNASFPDDAENHQTKE</sequence>
<evidence type="ECO:0000313" key="2">
    <source>
        <dbReference type="EMBL" id="SDI35858.1"/>
    </source>
</evidence>
<accession>A0A1G8JXH0</accession>
<feature type="transmembrane region" description="Helical" evidence="1">
    <location>
        <begin position="6"/>
        <end position="25"/>
    </location>
</feature>
<keyword evidence="1" id="KW-1133">Transmembrane helix</keyword>
<keyword evidence="1" id="KW-0472">Membrane</keyword>
<protein>
    <submittedName>
        <fullName evidence="2">Uncharacterized protein</fullName>
    </submittedName>
</protein>
<evidence type="ECO:0000313" key="3">
    <source>
        <dbReference type="Proteomes" id="UP000199163"/>
    </source>
</evidence>
<reference evidence="2 3" key="1">
    <citation type="submission" date="2016-10" db="EMBL/GenBank/DDBJ databases">
        <authorList>
            <person name="de Groot N.N."/>
        </authorList>
    </citation>
    <scope>NUCLEOTIDE SEQUENCE [LARGE SCALE GENOMIC DNA]</scope>
    <source>
        <strain evidence="2 3">DSM 21632</strain>
    </source>
</reference>
<name>A0A1G8JXH0_9BACI</name>